<name>A0A448XH52_9PLAT</name>
<dbReference type="EMBL" id="CAAALY010252729">
    <property type="protein sequence ID" value="VEL36617.1"/>
    <property type="molecule type" value="Genomic_DNA"/>
</dbReference>
<proteinExistence type="predicted"/>
<organism evidence="1 2">
    <name type="scientific">Protopolystoma xenopodis</name>
    <dbReference type="NCBI Taxonomy" id="117903"/>
    <lineage>
        <taxon>Eukaryota</taxon>
        <taxon>Metazoa</taxon>
        <taxon>Spiralia</taxon>
        <taxon>Lophotrochozoa</taxon>
        <taxon>Platyhelminthes</taxon>
        <taxon>Monogenea</taxon>
        <taxon>Polyopisthocotylea</taxon>
        <taxon>Polystomatidea</taxon>
        <taxon>Polystomatidae</taxon>
        <taxon>Protopolystoma</taxon>
    </lineage>
</organism>
<evidence type="ECO:0000313" key="1">
    <source>
        <dbReference type="EMBL" id="VEL36617.1"/>
    </source>
</evidence>
<evidence type="ECO:0000313" key="2">
    <source>
        <dbReference type="Proteomes" id="UP000784294"/>
    </source>
</evidence>
<comment type="caution">
    <text evidence="1">The sequence shown here is derived from an EMBL/GenBank/DDBJ whole genome shotgun (WGS) entry which is preliminary data.</text>
</comment>
<reference evidence="1" key="1">
    <citation type="submission" date="2018-11" db="EMBL/GenBank/DDBJ databases">
        <authorList>
            <consortium name="Pathogen Informatics"/>
        </authorList>
    </citation>
    <scope>NUCLEOTIDE SEQUENCE</scope>
</reference>
<dbReference type="AlphaFoldDB" id="A0A448XH52"/>
<sequence>MLLPPPYTRLTPFCLLPRSSRGRKPAGANRVSLFEQQLRSHKTVSLIIRQRLSENGHPFCPGGRLE</sequence>
<gene>
    <name evidence="1" type="ORF">PXEA_LOCUS30057</name>
</gene>
<protein>
    <submittedName>
        <fullName evidence="1">Uncharacterized protein</fullName>
    </submittedName>
</protein>
<accession>A0A448XH52</accession>
<dbReference type="Proteomes" id="UP000784294">
    <property type="component" value="Unassembled WGS sequence"/>
</dbReference>
<keyword evidence="2" id="KW-1185">Reference proteome</keyword>